<comment type="caution">
    <text evidence="2">The sequence shown here is derived from an EMBL/GenBank/DDBJ whole genome shotgun (WGS) entry which is preliminary data.</text>
</comment>
<gene>
    <name evidence="2" type="ORF">E3N88_36428</name>
</gene>
<sequence>MDSDASVSGNLASSNPLYLSSRTTTGVVSPRRTMACDSFPVIRFLQAPVTTVLEYPVFFDRVLKEATLYIVHEDFLHAARF</sequence>
<keyword evidence="3" id="KW-1185">Reference proteome</keyword>
<proteinExistence type="predicted"/>
<reference evidence="2 3" key="1">
    <citation type="submission" date="2019-05" db="EMBL/GenBank/DDBJ databases">
        <title>Mikania micrantha, genome provides insights into the molecular mechanism of rapid growth.</title>
        <authorList>
            <person name="Liu B."/>
        </authorList>
    </citation>
    <scope>NUCLEOTIDE SEQUENCE [LARGE SCALE GENOMIC DNA]</scope>
    <source>
        <strain evidence="2">NLD-2019</strain>
        <tissue evidence="2">Leaf</tissue>
    </source>
</reference>
<dbReference type="AlphaFoldDB" id="A0A5N6M485"/>
<evidence type="ECO:0000313" key="3">
    <source>
        <dbReference type="Proteomes" id="UP000326396"/>
    </source>
</evidence>
<organism evidence="2 3">
    <name type="scientific">Mikania micrantha</name>
    <name type="common">bitter vine</name>
    <dbReference type="NCBI Taxonomy" id="192012"/>
    <lineage>
        <taxon>Eukaryota</taxon>
        <taxon>Viridiplantae</taxon>
        <taxon>Streptophyta</taxon>
        <taxon>Embryophyta</taxon>
        <taxon>Tracheophyta</taxon>
        <taxon>Spermatophyta</taxon>
        <taxon>Magnoliopsida</taxon>
        <taxon>eudicotyledons</taxon>
        <taxon>Gunneridae</taxon>
        <taxon>Pentapetalae</taxon>
        <taxon>asterids</taxon>
        <taxon>campanulids</taxon>
        <taxon>Asterales</taxon>
        <taxon>Asteraceae</taxon>
        <taxon>Asteroideae</taxon>
        <taxon>Heliantheae alliance</taxon>
        <taxon>Eupatorieae</taxon>
        <taxon>Mikania</taxon>
    </lineage>
</organism>
<dbReference type="EMBL" id="SZYD01000017">
    <property type="protein sequence ID" value="KAD3068548.1"/>
    <property type="molecule type" value="Genomic_DNA"/>
</dbReference>
<evidence type="ECO:0000313" key="2">
    <source>
        <dbReference type="EMBL" id="KAD3068548.1"/>
    </source>
</evidence>
<name>A0A5N6M485_9ASTR</name>
<evidence type="ECO:0000256" key="1">
    <source>
        <dbReference type="SAM" id="MobiDB-lite"/>
    </source>
</evidence>
<feature type="region of interest" description="Disordered" evidence="1">
    <location>
        <begin position="1"/>
        <end position="26"/>
    </location>
</feature>
<dbReference type="Proteomes" id="UP000326396">
    <property type="component" value="Linkage Group LG7"/>
</dbReference>
<accession>A0A5N6M485</accession>
<protein>
    <submittedName>
        <fullName evidence="2">Uncharacterized protein</fullName>
    </submittedName>
</protein>